<gene>
    <name evidence="3" type="ORF">AQPE_1855</name>
</gene>
<dbReference type="SUPFAM" id="SSF47413">
    <property type="entry name" value="lambda repressor-like DNA-binding domains"/>
    <property type="match status" value="1"/>
</dbReference>
<accession>A0A5K7S810</accession>
<evidence type="ECO:0000313" key="3">
    <source>
        <dbReference type="EMBL" id="BBE17698.1"/>
    </source>
</evidence>
<evidence type="ECO:0000256" key="1">
    <source>
        <dbReference type="SAM" id="MobiDB-lite"/>
    </source>
</evidence>
<dbReference type="AlphaFoldDB" id="A0A5K7S810"/>
<dbReference type="Proteomes" id="UP001193389">
    <property type="component" value="Chromosome"/>
</dbReference>
<dbReference type="CDD" id="cd00093">
    <property type="entry name" value="HTH_XRE"/>
    <property type="match status" value="1"/>
</dbReference>
<dbReference type="InterPro" id="IPR001387">
    <property type="entry name" value="Cro/C1-type_HTH"/>
</dbReference>
<keyword evidence="4" id="KW-1185">Reference proteome</keyword>
<reference evidence="3" key="1">
    <citation type="journal article" date="2020" name="Int. J. Syst. Evol. Microbiol.">
        <title>Aquipluma nitroreducens gen. nov. sp. nov., a novel facultatively anaerobic bacterium isolated from a freshwater lake.</title>
        <authorList>
            <person name="Watanabe M."/>
            <person name="Kojima H."/>
            <person name="Fukui M."/>
        </authorList>
    </citation>
    <scope>NUCLEOTIDE SEQUENCE</scope>
    <source>
        <strain evidence="3">MeG22</strain>
    </source>
</reference>
<dbReference type="GO" id="GO:0003677">
    <property type="term" value="F:DNA binding"/>
    <property type="evidence" value="ECO:0007669"/>
    <property type="project" value="InterPro"/>
</dbReference>
<protein>
    <recommendedName>
        <fullName evidence="2">HTH cro/C1-type domain-containing protein</fullName>
    </recommendedName>
</protein>
<dbReference type="InterPro" id="IPR010982">
    <property type="entry name" value="Lambda_DNA-bd_dom_sf"/>
</dbReference>
<organism evidence="3 4">
    <name type="scientific">Aquipluma nitroreducens</name>
    <dbReference type="NCBI Taxonomy" id="2010828"/>
    <lineage>
        <taxon>Bacteria</taxon>
        <taxon>Pseudomonadati</taxon>
        <taxon>Bacteroidota</taxon>
        <taxon>Bacteroidia</taxon>
        <taxon>Marinilabiliales</taxon>
        <taxon>Prolixibacteraceae</taxon>
        <taxon>Aquipluma</taxon>
    </lineage>
</organism>
<evidence type="ECO:0000259" key="2">
    <source>
        <dbReference type="PROSITE" id="PS50943"/>
    </source>
</evidence>
<name>A0A5K7S810_9BACT</name>
<dbReference type="Pfam" id="PF01381">
    <property type="entry name" value="HTH_3"/>
    <property type="match status" value="1"/>
</dbReference>
<dbReference type="SMART" id="SM00530">
    <property type="entry name" value="HTH_XRE"/>
    <property type="match status" value="1"/>
</dbReference>
<dbReference type="EMBL" id="AP018694">
    <property type="protein sequence ID" value="BBE17698.1"/>
    <property type="molecule type" value="Genomic_DNA"/>
</dbReference>
<dbReference type="PROSITE" id="PS50943">
    <property type="entry name" value="HTH_CROC1"/>
    <property type="match status" value="1"/>
</dbReference>
<feature type="domain" description="HTH cro/C1-type" evidence="2">
    <location>
        <begin position="25"/>
        <end position="77"/>
    </location>
</feature>
<proteinExistence type="predicted"/>
<dbReference type="KEGG" id="anf:AQPE_1855"/>
<evidence type="ECO:0000313" key="4">
    <source>
        <dbReference type="Proteomes" id="UP001193389"/>
    </source>
</evidence>
<dbReference type="RefSeq" id="WP_318350677.1">
    <property type="nucleotide sequence ID" value="NZ_AP018694.1"/>
</dbReference>
<feature type="region of interest" description="Disordered" evidence="1">
    <location>
        <begin position="98"/>
        <end position="118"/>
    </location>
</feature>
<sequence>MMENTNINWNELSDGALLEKIGQFVQQTRLRQNKSQQQVADAAGVNRSTLSQVENGRGGTLLSLIQILRVLNQMSFLKVFQVEEKISPMYLAKLEVKKRRRARTHKTDDLKPYSLPDW</sequence>
<dbReference type="Gene3D" id="1.10.260.40">
    <property type="entry name" value="lambda repressor-like DNA-binding domains"/>
    <property type="match status" value="1"/>
</dbReference>